<evidence type="ECO:0000313" key="2">
    <source>
        <dbReference type="EMBL" id="ORJ49788.1"/>
    </source>
</evidence>
<dbReference type="InterPro" id="IPR013078">
    <property type="entry name" value="His_Pase_superF_clade-1"/>
</dbReference>
<keyword evidence="1" id="KW-0378">Hydrolase</keyword>
<dbReference type="InterPro" id="IPR029033">
    <property type="entry name" value="His_PPase_superfam"/>
</dbReference>
<keyword evidence="3" id="KW-1185">Reference proteome</keyword>
<dbReference type="SMART" id="SM00855">
    <property type="entry name" value="PGAM"/>
    <property type="match status" value="1"/>
</dbReference>
<gene>
    <name evidence="2" type="ORF">B2M27_13410</name>
</gene>
<comment type="caution">
    <text evidence="2">The sequence shown here is derived from an EMBL/GenBank/DDBJ whole genome shotgun (WGS) entry which is preliminary data.</text>
</comment>
<dbReference type="InterPro" id="IPR051695">
    <property type="entry name" value="Phosphoglycerate_Mutase"/>
</dbReference>
<dbReference type="PANTHER" id="PTHR46517">
    <property type="entry name" value="FRUCTOSE-2,6-BISPHOSPHATASE TIGAR"/>
    <property type="match status" value="1"/>
</dbReference>
<evidence type="ECO:0008006" key="4">
    <source>
        <dbReference type="Google" id="ProtNLM"/>
    </source>
</evidence>
<accession>A0ABX3UEZ4</accession>
<name>A0ABX3UEZ4_KLUIN</name>
<proteinExistence type="predicted"/>
<dbReference type="SUPFAM" id="SSF53254">
    <property type="entry name" value="Phosphoglycerate mutase-like"/>
    <property type="match status" value="1"/>
</dbReference>
<dbReference type="Gene3D" id="3.40.50.1240">
    <property type="entry name" value="Phosphoglycerate mutase-like"/>
    <property type="match status" value="1"/>
</dbReference>
<evidence type="ECO:0000256" key="1">
    <source>
        <dbReference type="ARBA" id="ARBA00022801"/>
    </source>
</evidence>
<dbReference type="Pfam" id="PF00300">
    <property type="entry name" value="His_Phos_1"/>
    <property type="match status" value="1"/>
</dbReference>
<dbReference type="CDD" id="cd07067">
    <property type="entry name" value="HP_PGM_like"/>
    <property type="match status" value="1"/>
</dbReference>
<sequence length="246" mass="27001">MAGRGSGFLSLECASNSQNLNVVSVDAKVQQAGADVYSCRGHPGLAVRAWMSHRYAEYVEGGFMPLICKPFVFVRHGETPLNRDKVIGGSTDVPLTDEGEQQARSAAPILGRYDWNGVAVSSLKRAQRTLELALPGAAHVVMPDLCERDWGELENRPLAELTPYENTPPGGESWETFCTRVTDALNSLLEQYDTPLIVAHSGVYRVIRYHAFGTPYGDRVGNAVPMWISPGETPQEWQIMPLAERG</sequence>
<dbReference type="PANTHER" id="PTHR46517:SF1">
    <property type="entry name" value="FRUCTOSE-2,6-BISPHOSPHATASE TIGAR"/>
    <property type="match status" value="1"/>
</dbReference>
<reference evidence="2 3" key="1">
    <citation type="submission" date="2017-02" db="EMBL/GenBank/DDBJ databases">
        <title>Draft genome sequence of a Kluyvera intermedia isolate from a patient with a pancreatic abscess.</title>
        <authorList>
            <person name="Thele R."/>
        </authorList>
    </citation>
    <scope>NUCLEOTIDE SEQUENCE [LARGE SCALE GENOMIC DNA]</scope>
    <source>
        <strain evidence="2 3">FOSA7093</strain>
    </source>
</reference>
<protein>
    <recommendedName>
        <fullName evidence="4">Histidine phosphatase family protein</fullName>
    </recommendedName>
</protein>
<evidence type="ECO:0000313" key="3">
    <source>
        <dbReference type="Proteomes" id="UP000192521"/>
    </source>
</evidence>
<dbReference type="Proteomes" id="UP000192521">
    <property type="component" value="Unassembled WGS sequence"/>
</dbReference>
<organism evidence="2 3">
    <name type="scientific">Kluyvera intermedia</name>
    <name type="common">Enterobacter intermedius</name>
    <dbReference type="NCBI Taxonomy" id="61648"/>
    <lineage>
        <taxon>Bacteria</taxon>
        <taxon>Pseudomonadati</taxon>
        <taxon>Pseudomonadota</taxon>
        <taxon>Gammaproteobacteria</taxon>
        <taxon>Enterobacterales</taxon>
        <taxon>Enterobacteriaceae</taxon>
        <taxon>Kluyvera</taxon>
    </lineage>
</organism>
<dbReference type="EMBL" id="MWPR01000018">
    <property type="protein sequence ID" value="ORJ49788.1"/>
    <property type="molecule type" value="Genomic_DNA"/>
</dbReference>